<evidence type="ECO:0000256" key="4">
    <source>
        <dbReference type="SAM" id="MobiDB-lite"/>
    </source>
</evidence>
<dbReference type="Pfam" id="PF02120">
    <property type="entry name" value="Flg_hook"/>
    <property type="match status" value="1"/>
</dbReference>
<accession>A0A849B6Y4</accession>
<feature type="region of interest" description="Disordered" evidence="4">
    <location>
        <begin position="238"/>
        <end position="262"/>
    </location>
</feature>
<evidence type="ECO:0000259" key="5">
    <source>
        <dbReference type="Pfam" id="PF02120"/>
    </source>
</evidence>
<dbReference type="EMBL" id="JABEMD010000003">
    <property type="protein sequence ID" value="NNH09918.1"/>
    <property type="molecule type" value="Genomic_DNA"/>
</dbReference>
<dbReference type="InterPro" id="IPR052563">
    <property type="entry name" value="FliK"/>
</dbReference>
<dbReference type="Proteomes" id="UP000542973">
    <property type="component" value="Unassembled WGS sequence"/>
</dbReference>
<comment type="function">
    <text evidence="1">Controls the length of the flagellar hook.</text>
</comment>
<dbReference type="PRINTS" id="PR01007">
    <property type="entry name" value="FLGHOOKFLIK"/>
</dbReference>
<dbReference type="CDD" id="cd17470">
    <property type="entry name" value="T3SS_Flik_C"/>
    <property type="match status" value="1"/>
</dbReference>
<dbReference type="PANTHER" id="PTHR37533:SF2">
    <property type="entry name" value="FLAGELLAR HOOK-LENGTH CONTROL PROTEIN"/>
    <property type="match status" value="1"/>
</dbReference>
<dbReference type="InterPro" id="IPR038610">
    <property type="entry name" value="FliK-like_C_sf"/>
</dbReference>
<feature type="compositionally biased region" description="Low complexity" evidence="4">
    <location>
        <begin position="39"/>
        <end position="53"/>
    </location>
</feature>
<dbReference type="GO" id="GO:0009424">
    <property type="term" value="C:bacterial-type flagellum hook"/>
    <property type="evidence" value="ECO:0007669"/>
    <property type="project" value="InterPro"/>
</dbReference>
<dbReference type="Gene3D" id="3.30.750.140">
    <property type="match status" value="1"/>
</dbReference>
<evidence type="ECO:0000313" key="7">
    <source>
        <dbReference type="Proteomes" id="UP000542973"/>
    </source>
</evidence>
<evidence type="ECO:0000256" key="3">
    <source>
        <dbReference type="ARBA" id="ARBA00022795"/>
    </source>
</evidence>
<sequence length="262" mass="26081">MSFDATARTALSAAQLQASSDTGSAHDGASGGRDGNTGQFAAPAQQPAAAASGMTASPSAALQAALQAASAAAKASGEDRGAVAAPIEGATPLAHGTATTLGAQAGAQGPVTLPLSPRVGDPQWPQALGQQMVRLTTQGTHTAELQLNPPDLGPLKIVLNVVNDQAQAQFVSPHASVRAAVEAALPQLRHAMADSGIQLGQTSVGAEQFAGQPGQGQQQAPQHRGQGFAQGVTEFQQPGATQAATAPATPRRVALGEVDTFA</sequence>
<comment type="caution">
    <text evidence="6">The sequence shown here is derived from an EMBL/GenBank/DDBJ whole genome shotgun (WGS) entry which is preliminary data.</text>
</comment>
<evidence type="ECO:0000313" key="6">
    <source>
        <dbReference type="EMBL" id="NNH09918.1"/>
    </source>
</evidence>
<gene>
    <name evidence="6" type="ORF">HLB16_03365</name>
</gene>
<dbReference type="InterPro" id="IPR001635">
    <property type="entry name" value="Flag_hook_Flik"/>
</dbReference>
<name>A0A849B6Y4_9BURK</name>
<dbReference type="InterPro" id="IPR021136">
    <property type="entry name" value="Flagellar_hook_control-like_C"/>
</dbReference>
<organism evidence="6 7">
    <name type="scientific">Cupriavidus gilardii</name>
    <dbReference type="NCBI Taxonomy" id="82541"/>
    <lineage>
        <taxon>Bacteria</taxon>
        <taxon>Pseudomonadati</taxon>
        <taxon>Pseudomonadota</taxon>
        <taxon>Betaproteobacteria</taxon>
        <taxon>Burkholderiales</taxon>
        <taxon>Burkholderiaceae</taxon>
        <taxon>Cupriavidus</taxon>
    </lineage>
</organism>
<feature type="compositionally biased region" description="Low complexity" evidence="4">
    <location>
        <begin position="238"/>
        <end position="250"/>
    </location>
</feature>
<feature type="region of interest" description="Disordered" evidence="4">
    <location>
        <begin position="14"/>
        <end position="53"/>
    </location>
</feature>
<dbReference type="AlphaFoldDB" id="A0A849B6Y4"/>
<feature type="domain" description="Flagellar hook-length control protein-like C-terminal" evidence="5">
    <location>
        <begin position="131"/>
        <end position="209"/>
    </location>
</feature>
<comment type="similarity">
    <text evidence="2">Belongs to the FliK family.</text>
</comment>
<dbReference type="GO" id="GO:0044780">
    <property type="term" value="P:bacterial-type flagellum assembly"/>
    <property type="evidence" value="ECO:0007669"/>
    <property type="project" value="InterPro"/>
</dbReference>
<keyword evidence="3" id="KW-1005">Bacterial flagellum biogenesis</keyword>
<evidence type="ECO:0000256" key="2">
    <source>
        <dbReference type="ARBA" id="ARBA00009149"/>
    </source>
</evidence>
<proteinExistence type="inferred from homology"/>
<feature type="region of interest" description="Disordered" evidence="4">
    <location>
        <begin position="208"/>
        <end position="227"/>
    </location>
</feature>
<evidence type="ECO:0000256" key="1">
    <source>
        <dbReference type="ARBA" id="ARBA00003944"/>
    </source>
</evidence>
<reference evidence="6 7" key="1">
    <citation type="submission" date="2020-05" db="EMBL/GenBank/DDBJ databases">
        <title>MicrobeNet Type strains.</title>
        <authorList>
            <person name="Nicholson A.C."/>
        </authorList>
    </citation>
    <scope>NUCLEOTIDE SEQUENCE [LARGE SCALE GENOMIC DNA]</scope>
    <source>
        <strain evidence="6 7">ATCC 700815</strain>
    </source>
</reference>
<dbReference type="PANTHER" id="PTHR37533">
    <property type="entry name" value="FLAGELLAR HOOK-LENGTH CONTROL PROTEIN"/>
    <property type="match status" value="1"/>
</dbReference>
<protein>
    <recommendedName>
        <fullName evidence="5">Flagellar hook-length control protein-like C-terminal domain-containing protein</fullName>
    </recommendedName>
</protein>